<gene>
    <name evidence="1" type="ORF">TPC1_31040</name>
</gene>
<feature type="non-terminal residue" evidence="1">
    <location>
        <position position="1"/>
    </location>
</feature>
<organism evidence="1">
    <name type="scientific">Trepomonas sp. PC1</name>
    <dbReference type="NCBI Taxonomy" id="1076344"/>
    <lineage>
        <taxon>Eukaryota</taxon>
        <taxon>Metamonada</taxon>
        <taxon>Diplomonadida</taxon>
        <taxon>Hexamitidae</taxon>
        <taxon>Hexamitinae</taxon>
        <taxon>Trepomonas</taxon>
    </lineage>
</organism>
<evidence type="ECO:0000313" key="1">
    <source>
        <dbReference type="EMBL" id="JAP89465.1"/>
    </source>
</evidence>
<dbReference type="AlphaFoldDB" id="A0A146K0L3"/>
<accession>A0A146K0L3</accession>
<dbReference type="EMBL" id="GDID01007141">
    <property type="protein sequence ID" value="JAP89465.1"/>
    <property type="molecule type" value="Transcribed_RNA"/>
</dbReference>
<protein>
    <submittedName>
        <fullName evidence="1">Uncharacterized protein</fullName>
    </submittedName>
</protein>
<sequence length="389" mass="46484">SLLFSLTRINCKVTLFDQDFHSESEYGCIFYKNIKLRLIKFNSNDELKESLKYQLCTQMNKVTNMLRIGWGIPKQEIHQITHLYNTQYINYNLDLFHDLIKEISIIKCEKYINSITYAENNQNQEAITVNFTKSCSIQLIHSILIRWRNIRQIFLFNSTFIKTENKFQYVIFGNKCQNETKRFIESDPELKNELHKQIQLINNNNNPIDYLSISQSLRFFENNKKVRILQQLNLEIYQNLENYETTEIHFDFQDIHCLSVFKNLHTLYFKIFPSNEMIKEIKIKYNQENIKIIANNRVLDFNEITQCEEQFNIIEDEIVLKTSKKINFQSYLIKTLNFSITKNIHSFSNFPEAKKIIFKKQIPSTEMIAELSKNQNKFEIYIGDNQISL</sequence>
<name>A0A146K0L3_9EUKA</name>
<proteinExistence type="predicted"/>
<reference evidence="1" key="1">
    <citation type="submission" date="2015-07" db="EMBL/GenBank/DDBJ databases">
        <title>Adaptation to a free-living lifestyle via gene acquisitions in the diplomonad Trepomonas sp. PC1.</title>
        <authorList>
            <person name="Xu F."/>
            <person name="Jerlstrom-Hultqvist J."/>
            <person name="Kolisko M."/>
            <person name="Simpson A.G.B."/>
            <person name="Roger A.J."/>
            <person name="Svard S.G."/>
            <person name="Andersson J.O."/>
        </authorList>
    </citation>
    <scope>NUCLEOTIDE SEQUENCE</scope>
    <source>
        <strain evidence="1">PC1</strain>
    </source>
</reference>